<gene>
    <name evidence="3" type="ORF">HPG69_018434</name>
</gene>
<accession>A0A7J7FJP0</accession>
<sequence length="318" mass="35273">MAHQPGFCLPQSPSGRQRAHFMSEEKPVVQPVEEQNLEAPQVSREPDTEPPPSEQKLDLQRESTAKFLFTLLSTAEPPEPKDPEEYGCGSPLDPLLQPSLSTHPRDLEIQEGRFLDKEDWGPRRTSKEISRLQNDCMSPAPYRGLRQSCLDPLPTSGPHNHLFQPSSLYKSLKEEGKAIQEEGKAIQEEGKAIQEEEKVVQEEEKVVQEEGKAIQEEENVIQKEEEVVQEEEEVVQEKEEVIQEEGKAIQEEEKVVQEEEKVAQEGAQAVQEVALFPVRGPPCSGAAGGRACLPSAPHSATLTAATQLPEGRTARPAA</sequence>
<reference evidence="3 4" key="1">
    <citation type="journal article" date="2020" name="Mol. Biol. Evol.">
        <title>Interspecific Gene Flow and the Evolution of Specialization in Black and White Rhinoceros.</title>
        <authorList>
            <person name="Moodley Y."/>
            <person name="Westbury M.V."/>
            <person name="Russo I.M."/>
            <person name="Gopalakrishnan S."/>
            <person name="Rakotoarivelo A."/>
            <person name="Olsen R.A."/>
            <person name="Prost S."/>
            <person name="Tunstall T."/>
            <person name="Ryder O.A."/>
            <person name="Dalen L."/>
            <person name="Bruford M.W."/>
        </authorList>
    </citation>
    <scope>NUCLEOTIDE SEQUENCE [LARGE SCALE GENOMIC DNA]</scope>
    <source>
        <strain evidence="3">SBR-YM</strain>
        <tissue evidence="3">Skin</tissue>
    </source>
</reference>
<proteinExistence type="predicted"/>
<feature type="coiled-coil region" evidence="1">
    <location>
        <begin position="169"/>
        <end position="262"/>
    </location>
</feature>
<protein>
    <submittedName>
        <fullName evidence="3">Uncharacterized protein</fullName>
    </submittedName>
</protein>
<keyword evidence="4" id="KW-1185">Reference proteome</keyword>
<evidence type="ECO:0000313" key="4">
    <source>
        <dbReference type="Proteomes" id="UP000551758"/>
    </source>
</evidence>
<feature type="region of interest" description="Disordered" evidence="2">
    <location>
        <begin position="1"/>
        <end position="138"/>
    </location>
</feature>
<name>A0A7J7FJP0_DICBM</name>
<dbReference type="Proteomes" id="UP000551758">
    <property type="component" value="Unassembled WGS sequence"/>
</dbReference>
<dbReference type="EMBL" id="JACDTQ010000423">
    <property type="protein sequence ID" value="KAF5928197.1"/>
    <property type="molecule type" value="Genomic_DNA"/>
</dbReference>
<organism evidence="3 4">
    <name type="scientific">Diceros bicornis minor</name>
    <name type="common">South-central black rhinoceros</name>
    <dbReference type="NCBI Taxonomy" id="77932"/>
    <lineage>
        <taxon>Eukaryota</taxon>
        <taxon>Metazoa</taxon>
        <taxon>Chordata</taxon>
        <taxon>Craniata</taxon>
        <taxon>Vertebrata</taxon>
        <taxon>Euteleostomi</taxon>
        <taxon>Mammalia</taxon>
        <taxon>Eutheria</taxon>
        <taxon>Laurasiatheria</taxon>
        <taxon>Perissodactyla</taxon>
        <taxon>Rhinocerotidae</taxon>
        <taxon>Diceros</taxon>
    </lineage>
</organism>
<comment type="caution">
    <text evidence="3">The sequence shown here is derived from an EMBL/GenBank/DDBJ whole genome shotgun (WGS) entry which is preliminary data.</text>
</comment>
<feature type="compositionally biased region" description="Basic and acidic residues" evidence="2">
    <location>
        <begin position="55"/>
        <end position="64"/>
    </location>
</feature>
<evidence type="ECO:0000313" key="3">
    <source>
        <dbReference type="EMBL" id="KAF5928197.1"/>
    </source>
</evidence>
<keyword evidence="1" id="KW-0175">Coiled coil</keyword>
<evidence type="ECO:0000256" key="1">
    <source>
        <dbReference type="SAM" id="Coils"/>
    </source>
</evidence>
<feature type="compositionally biased region" description="Low complexity" evidence="2">
    <location>
        <begin position="90"/>
        <end position="101"/>
    </location>
</feature>
<dbReference type="AlphaFoldDB" id="A0A7J7FJP0"/>
<feature type="compositionally biased region" description="Basic and acidic residues" evidence="2">
    <location>
        <begin position="103"/>
        <end position="130"/>
    </location>
</feature>
<evidence type="ECO:0000256" key="2">
    <source>
        <dbReference type="SAM" id="MobiDB-lite"/>
    </source>
</evidence>